<organism evidence="4 5">
    <name type="scientific">Evansella caseinilytica</name>
    <dbReference type="NCBI Taxonomy" id="1503961"/>
    <lineage>
        <taxon>Bacteria</taxon>
        <taxon>Bacillati</taxon>
        <taxon>Bacillota</taxon>
        <taxon>Bacilli</taxon>
        <taxon>Bacillales</taxon>
        <taxon>Bacillaceae</taxon>
        <taxon>Evansella</taxon>
    </lineage>
</organism>
<feature type="domain" description="GerMN" evidence="3">
    <location>
        <begin position="119"/>
        <end position="210"/>
    </location>
</feature>
<evidence type="ECO:0000313" key="5">
    <source>
        <dbReference type="Proteomes" id="UP000198935"/>
    </source>
</evidence>
<dbReference type="AlphaFoldDB" id="A0A1H3UYX0"/>
<feature type="region of interest" description="Disordered" evidence="1">
    <location>
        <begin position="60"/>
        <end position="88"/>
    </location>
</feature>
<reference evidence="5" key="1">
    <citation type="submission" date="2016-10" db="EMBL/GenBank/DDBJ databases">
        <authorList>
            <person name="Varghese N."/>
            <person name="Submissions S."/>
        </authorList>
    </citation>
    <scope>NUCLEOTIDE SEQUENCE [LARGE SCALE GENOMIC DNA]</scope>
    <source>
        <strain evidence="5">SP</strain>
    </source>
</reference>
<dbReference type="EMBL" id="FNPI01000030">
    <property type="protein sequence ID" value="SDZ67506.1"/>
    <property type="molecule type" value="Genomic_DNA"/>
</dbReference>
<dbReference type="Proteomes" id="UP000198935">
    <property type="component" value="Unassembled WGS sequence"/>
</dbReference>
<dbReference type="STRING" id="1503961.SAMN05421736_1307"/>
<accession>A0A1H3UYX0</accession>
<evidence type="ECO:0000256" key="1">
    <source>
        <dbReference type="SAM" id="MobiDB-lite"/>
    </source>
</evidence>
<evidence type="ECO:0000259" key="3">
    <source>
        <dbReference type="SMART" id="SM00909"/>
    </source>
</evidence>
<feature type="compositionally biased region" description="Acidic residues" evidence="1">
    <location>
        <begin position="60"/>
        <end position="79"/>
    </location>
</feature>
<dbReference type="SMART" id="SM00909">
    <property type="entry name" value="Germane"/>
    <property type="match status" value="2"/>
</dbReference>
<sequence length="379" mass="41838">MRRLLMKSRWLLAITAAMALTACGTDQVDDVFQELDPPQINYLEEDEELLVEVMEDEDGMIGDSISDMDGDGEADEGEPEEKGGPVAEDETVMQELYLVDRNGFVAPQSLDIPKGDNEVKQTIEHLVQGGPVTEKLPSGFQAVLPAGTEVLEATVTEDGTAVVDFSDQFTEYSSEQELSILQSLTWSVTQLNDVNRLKIKVNGEELDAMPQRGTPVSSGYTRNHGINLEMSDEVDLVGTRPVVVYFLSQTDEQTYYVPVTRRIPDTENVYQAVVNELLNGPDMMSPLLTDFRSEVQMIDEPDLQNGTLILNFNEALLSQMEGTAVSEDVLNMLVLSLTEQKEVEKVAIEVESEGNLLVSTGETLTEPVSRPSMVNTGEY</sequence>
<evidence type="ECO:0000313" key="4">
    <source>
        <dbReference type="EMBL" id="SDZ67506.1"/>
    </source>
</evidence>
<keyword evidence="2" id="KW-0732">Signal</keyword>
<keyword evidence="5" id="KW-1185">Reference proteome</keyword>
<evidence type="ECO:0000256" key="2">
    <source>
        <dbReference type="SAM" id="SignalP"/>
    </source>
</evidence>
<protein>
    <submittedName>
        <fullName evidence="4">Germination protein M</fullName>
    </submittedName>
</protein>
<dbReference type="OrthoDB" id="1715058at2"/>
<proteinExistence type="predicted"/>
<feature type="domain" description="GerMN" evidence="3">
    <location>
        <begin position="270"/>
        <end position="359"/>
    </location>
</feature>
<dbReference type="Pfam" id="PF10646">
    <property type="entry name" value="Germane"/>
    <property type="match status" value="2"/>
</dbReference>
<feature type="signal peptide" evidence="2">
    <location>
        <begin position="1"/>
        <end position="19"/>
    </location>
</feature>
<dbReference type="PROSITE" id="PS51257">
    <property type="entry name" value="PROKAR_LIPOPROTEIN"/>
    <property type="match status" value="1"/>
</dbReference>
<feature type="chain" id="PRO_5011639051" evidence="2">
    <location>
        <begin position="20"/>
        <end position="379"/>
    </location>
</feature>
<dbReference type="InterPro" id="IPR019606">
    <property type="entry name" value="GerMN"/>
</dbReference>
<gene>
    <name evidence="4" type="ORF">SAMN05421736_1307</name>
</gene>
<name>A0A1H3UYX0_9BACI</name>